<evidence type="ECO:0000313" key="3">
    <source>
        <dbReference type="EMBL" id="ALC40897.1"/>
    </source>
</evidence>
<dbReference type="InterPro" id="IPR036770">
    <property type="entry name" value="Ankyrin_rpt-contain_sf"/>
</dbReference>
<dbReference type="EMBL" id="CP012524">
    <property type="protein sequence ID" value="ALC40897.1"/>
    <property type="molecule type" value="Genomic_DNA"/>
</dbReference>
<dbReference type="PROSITE" id="PS50297">
    <property type="entry name" value="ANK_REP_REGION"/>
    <property type="match status" value="1"/>
</dbReference>
<feature type="domain" description="SAM" evidence="2">
    <location>
        <begin position="271"/>
        <end position="334"/>
    </location>
</feature>
<feature type="repeat" description="ANK" evidence="1">
    <location>
        <begin position="184"/>
        <end position="216"/>
    </location>
</feature>
<dbReference type="CDD" id="cd09487">
    <property type="entry name" value="SAM_superfamily"/>
    <property type="match status" value="1"/>
</dbReference>
<sequence>MANKCQYGPPVTDDSDDSENSYDGFYFSDKMKRIRNVRTVKRPAVHREQKLYDALLEGNLSQVCDEIKSLKFHVDQPVLDGYTMLMHACNLGHYDLAEYLVVKLQARVNKQCQLVMPLMLACDCQSKDPYTAEKLVRLLLSKGAVINVSDKYGMTPFMFACRKGYTNVVRLMIDDVSFDAVDNQGCTPIFHAIENNHAEIVKLLVDTGVNANLPNNKGYTPKQVAEFHGFYDLLPLLPREKVTYMVPSEFLTYNTLRDHIPRIFLKTDCPEYFQELYSILQSINMEQMLEHFAKSRVSLAAFLNMSDEKLRQVGIKFPIYRNKILKGILDFHLHHWSKKSIARVRKDGMDNFYEILLLTANHLQHLILIQASLRFVIEHQMSGKLGRASENQLCSLQRNLSAYRCVIKDLTKTVKYLGSFSPPKNPLHIDYNEIVAERKRRKVRNYFKYTTIILGISVFICLKCKWFF</sequence>
<reference evidence="3 4" key="1">
    <citation type="submission" date="2015-08" db="EMBL/GenBank/DDBJ databases">
        <title>Ancestral chromatin configuration constrains chromatin evolution on differentiating sex chromosomes in Drosophila.</title>
        <authorList>
            <person name="Zhou Q."/>
            <person name="Bachtrog D."/>
        </authorList>
    </citation>
    <scope>NUCLEOTIDE SEQUENCE [LARGE SCALE GENOMIC DNA]</scope>
    <source>
        <tissue evidence="3">Whole larvae</tissue>
    </source>
</reference>
<dbReference type="Gene3D" id="1.25.40.20">
    <property type="entry name" value="Ankyrin repeat-containing domain"/>
    <property type="match status" value="1"/>
</dbReference>
<organism evidence="3 4">
    <name type="scientific">Drosophila busckii</name>
    <name type="common">Fruit fly</name>
    <dbReference type="NCBI Taxonomy" id="30019"/>
    <lineage>
        <taxon>Eukaryota</taxon>
        <taxon>Metazoa</taxon>
        <taxon>Ecdysozoa</taxon>
        <taxon>Arthropoda</taxon>
        <taxon>Hexapoda</taxon>
        <taxon>Insecta</taxon>
        <taxon>Pterygota</taxon>
        <taxon>Neoptera</taxon>
        <taxon>Endopterygota</taxon>
        <taxon>Diptera</taxon>
        <taxon>Brachycera</taxon>
        <taxon>Muscomorpha</taxon>
        <taxon>Ephydroidea</taxon>
        <taxon>Drosophilidae</taxon>
        <taxon>Drosophila</taxon>
    </lineage>
</organism>
<evidence type="ECO:0000313" key="4">
    <source>
        <dbReference type="Proteomes" id="UP000494163"/>
    </source>
</evidence>
<dbReference type="STRING" id="30019.A0A0M4EFD8"/>
<dbReference type="Gene3D" id="1.10.150.50">
    <property type="entry name" value="Transcription Factor, Ets-1"/>
    <property type="match status" value="1"/>
</dbReference>
<name>A0A0M4EFD8_DROBS</name>
<protein>
    <submittedName>
        <fullName evidence="3">CG2183</fullName>
    </submittedName>
</protein>
<dbReference type="SMART" id="SM00248">
    <property type="entry name" value="ANK"/>
    <property type="match status" value="4"/>
</dbReference>
<dbReference type="Proteomes" id="UP000494163">
    <property type="component" value="Chromosome 2R"/>
</dbReference>
<dbReference type="AlphaFoldDB" id="A0A0M4EFD8"/>
<dbReference type="OrthoDB" id="439236at2759"/>
<accession>A0A0M4EFD8</accession>
<dbReference type="SUPFAM" id="SSF47769">
    <property type="entry name" value="SAM/Pointed domain"/>
    <property type="match status" value="1"/>
</dbReference>
<evidence type="ECO:0000259" key="2">
    <source>
        <dbReference type="PROSITE" id="PS50105"/>
    </source>
</evidence>
<keyword evidence="4" id="KW-1185">Reference proteome</keyword>
<dbReference type="OMA" id="PFMFACR"/>
<gene>
    <name evidence="3" type="ORF">Dbus_chr2Rg476</name>
</gene>
<dbReference type="GO" id="GO:0071546">
    <property type="term" value="C:pi-body"/>
    <property type="evidence" value="ECO:0007669"/>
    <property type="project" value="TreeGrafter"/>
</dbReference>
<dbReference type="PROSITE" id="PS50088">
    <property type="entry name" value="ANK_REPEAT"/>
    <property type="match status" value="1"/>
</dbReference>
<dbReference type="PANTHER" id="PTHR24157">
    <property type="entry name" value="ANKYRIN REPEAT, SAM AND BASIC LEUCINE ZIPPER DOMAIN-CONTAINING PROTEIN 1"/>
    <property type="match status" value="1"/>
</dbReference>
<dbReference type="SUPFAM" id="SSF48403">
    <property type="entry name" value="Ankyrin repeat"/>
    <property type="match status" value="1"/>
</dbReference>
<dbReference type="InterPro" id="IPR002110">
    <property type="entry name" value="Ankyrin_rpt"/>
</dbReference>
<evidence type="ECO:0000256" key="1">
    <source>
        <dbReference type="PROSITE-ProRule" id="PRU00023"/>
    </source>
</evidence>
<proteinExistence type="predicted"/>
<dbReference type="Pfam" id="PF00536">
    <property type="entry name" value="SAM_1"/>
    <property type="match status" value="1"/>
</dbReference>
<dbReference type="PANTHER" id="PTHR24157:SF3">
    <property type="entry name" value="ANKYRIN REPEAT, SAM AND BASIC LEUCINE ZIPPER DOMAIN-CONTAINING PROTEIN 1"/>
    <property type="match status" value="1"/>
</dbReference>
<dbReference type="PROSITE" id="PS50105">
    <property type="entry name" value="SAM_DOMAIN"/>
    <property type="match status" value="1"/>
</dbReference>
<keyword evidence="1" id="KW-0040">ANK repeat</keyword>
<dbReference type="InterPro" id="IPR001660">
    <property type="entry name" value="SAM"/>
</dbReference>
<dbReference type="SMR" id="A0A0M4EFD8"/>
<dbReference type="InterPro" id="IPR013761">
    <property type="entry name" value="SAM/pointed_sf"/>
</dbReference>
<dbReference type="Pfam" id="PF13606">
    <property type="entry name" value="Ank_3"/>
    <property type="match status" value="1"/>
</dbReference>
<dbReference type="Pfam" id="PF12796">
    <property type="entry name" value="Ank_2"/>
    <property type="match status" value="1"/>
</dbReference>